<keyword evidence="1" id="KW-1133">Transmembrane helix</keyword>
<dbReference type="GeneID" id="111106514"/>
<evidence type="ECO:0000313" key="3">
    <source>
        <dbReference type="RefSeq" id="XP_022296935.1"/>
    </source>
</evidence>
<dbReference type="OrthoDB" id="6150668at2759"/>
<feature type="transmembrane region" description="Helical" evidence="1">
    <location>
        <begin position="172"/>
        <end position="195"/>
    </location>
</feature>
<name>A0A8B8B0J5_CRAVI</name>
<keyword evidence="1" id="KW-0472">Membrane</keyword>
<keyword evidence="2" id="KW-1185">Reference proteome</keyword>
<evidence type="ECO:0000313" key="2">
    <source>
        <dbReference type="Proteomes" id="UP000694844"/>
    </source>
</evidence>
<dbReference type="AlphaFoldDB" id="A0A8B8B0J5"/>
<dbReference type="RefSeq" id="XP_022296936.1">
    <property type="nucleotide sequence ID" value="XM_022441228.1"/>
</dbReference>
<dbReference type="GO" id="GO:0005886">
    <property type="term" value="C:plasma membrane"/>
    <property type="evidence" value="ECO:0007669"/>
    <property type="project" value="TreeGrafter"/>
</dbReference>
<dbReference type="GO" id="GO:0030001">
    <property type="term" value="P:metal ion transport"/>
    <property type="evidence" value="ECO:0007669"/>
    <property type="project" value="TreeGrafter"/>
</dbReference>
<dbReference type="Proteomes" id="UP000694844">
    <property type="component" value="Chromosome 8"/>
</dbReference>
<gene>
    <name evidence="3 4" type="primary">LOC111106514</name>
</gene>
<feature type="transmembrane region" description="Helical" evidence="1">
    <location>
        <begin position="131"/>
        <end position="152"/>
    </location>
</feature>
<protein>
    <submittedName>
        <fullName evidence="3 4">Uncharacterized protein LOC111106514 isoform X1</fullName>
    </submittedName>
</protein>
<keyword evidence="1" id="KW-0812">Transmembrane</keyword>
<evidence type="ECO:0000256" key="1">
    <source>
        <dbReference type="SAM" id="Phobius"/>
    </source>
</evidence>
<feature type="transmembrane region" description="Helical" evidence="1">
    <location>
        <begin position="216"/>
        <end position="236"/>
    </location>
</feature>
<dbReference type="PANTHER" id="PTHR13800">
    <property type="entry name" value="TRANSIENT RECEPTOR POTENTIAL CATION CHANNEL, SUBFAMILY M, MEMBER 6"/>
    <property type="match status" value="1"/>
</dbReference>
<organism evidence="2 3">
    <name type="scientific">Crassostrea virginica</name>
    <name type="common">Eastern oyster</name>
    <dbReference type="NCBI Taxonomy" id="6565"/>
    <lineage>
        <taxon>Eukaryota</taxon>
        <taxon>Metazoa</taxon>
        <taxon>Spiralia</taxon>
        <taxon>Lophotrochozoa</taxon>
        <taxon>Mollusca</taxon>
        <taxon>Bivalvia</taxon>
        <taxon>Autobranchia</taxon>
        <taxon>Pteriomorphia</taxon>
        <taxon>Ostreida</taxon>
        <taxon>Ostreoidea</taxon>
        <taxon>Ostreidae</taxon>
        <taxon>Crassostrea</taxon>
    </lineage>
</organism>
<accession>A0A8B8B0J5</accession>
<dbReference type="GO" id="GO:0005261">
    <property type="term" value="F:monoatomic cation channel activity"/>
    <property type="evidence" value="ECO:0007669"/>
    <property type="project" value="TreeGrafter"/>
</dbReference>
<dbReference type="KEGG" id="cvn:111106514"/>
<sequence>MEEGGQSTLHRTLSTVILSKLSEVARLKDALLADQFNDHSKIFKKRVCNMMDTLSQKDREDTFIILDSLVTVWKIQAKPIFFAYEFLLYDVIAHPTSVAWMDQKWYNGLIPNWKRFIWNVKDHPFVVLQSLCFRFLLHYVLFGVVLLMYSYFLLTPLETYKEASMFHLFLEIALYIWTTLDFLEDLMNSLGAWICNKEEETRRKSGFKFLFQLNDMWKALGLLCFLLAVCSCLSRMKKTETFNLTKRFCGLLLIFSYLRCSRVFAIHRFTGRSFMFLRYMSEHLVQFLFVMIFMIIGVGIFYVALLQKNESMTTFSGKWSKWKIWYIIIIRTFNCMEKFSMISLALPRRRPWTKYEKF</sequence>
<dbReference type="RefSeq" id="XP_022296935.1">
    <property type="nucleotide sequence ID" value="XM_022441227.1"/>
</dbReference>
<evidence type="ECO:0000313" key="4">
    <source>
        <dbReference type="RefSeq" id="XP_022296936.1"/>
    </source>
</evidence>
<feature type="transmembrane region" description="Helical" evidence="1">
    <location>
        <begin position="248"/>
        <end position="265"/>
    </location>
</feature>
<feature type="transmembrane region" description="Helical" evidence="1">
    <location>
        <begin position="285"/>
        <end position="304"/>
    </location>
</feature>
<dbReference type="PANTHER" id="PTHR13800:SF1">
    <property type="entry name" value="TRANSIENT RECEPTOR POTENTIAL CATION CHANNEL TRPM"/>
    <property type="match status" value="1"/>
</dbReference>
<reference evidence="3 4" key="1">
    <citation type="submission" date="2025-04" db="UniProtKB">
        <authorList>
            <consortium name="RefSeq"/>
        </authorList>
    </citation>
    <scope>IDENTIFICATION</scope>
    <source>
        <tissue evidence="3 4">Whole sample</tissue>
    </source>
</reference>
<dbReference type="InterPro" id="IPR050927">
    <property type="entry name" value="TRPM"/>
</dbReference>
<proteinExistence type="predicted"/>